<evidence type="ECO:0000259" key="2">
    <source>
        <dbReference type="Pfam" id="PF07883"/>
    </source>
</evidence>
<dbReference type="InterPro" id="IPR014710">
    <property type="entry name" value="RmlC-like_jellyroll"/>
</dbReference>
<comment type="caution">
    <text evidence="3">The sequence shown here is derived from an EMBL/GenBank/DDBJ whole genome shotgun (WGS) entry which is preliminary data.</text>
</comment>
<sequence>MADSSGTKVEAASAPEGPEGQKYLASGRSLSMRLWEGEPTGATKEPVRRDYETVGYVVSGRAELEIEGKTTVLEKGSSWVVPKGAAHTYRILETLTAVEATAPPAESHGRDAV</sequence>
<evidence type="ECO:0000313" key="4">
    <source>
        <dbReference type="Proteomes" id="UP000290759"/>
    </source>
</evidence>
<proteinExistence type="predicted"/>
<dbReference type="SUPFAM" id="SSF51182">
    <property type="entry name" value="RmlC-like cupins"/>
    <property type="match status" value="1"/>
</dbReference>
<feature type="domain" description="Cupin type-2" evidence="2">
    <location>
        <begin position="40"/>
        <end position="93"/>
    </location>
</feature>
<gene>
    <name evidence="3" type="ORF">D3273_15930</name>
</gene>
<protein>
    <submittedName>
        <fullName evidence="3">Cupin domain-containing protein</fullName>
    </submittedName>
</protein>
<organism evidence="3 4">
    <name type="scientific">Lichenibacterium minor</name>
    <dbReference type="NCBI Taxonomy" id="2316528"/>
    <lineage>
        <taxon>Bacteria</taxon>
        <taxon>Pseudomonadati</taxon>
        <taxon>Pseudomonadota</taxon>
        <taxon>Alphaproteobacteria</taxon>
        <taxon>Hyphomicrobiales</taxon>
        <taxon>Lichenihabitantaceae</taxon>
        <taxon>Lichenibacterium</taxon>
    </lineage>
</organism>
<dbReference type="RefSeq" id="WP_129227877.1">
    <property type="nucleotide sequence ID" value="NZ_QYBB01000018.1"/>
</dbReference>
<evidence type="ECO:0000313" key="3">
    <source>
        <dbReference type="EMBL" id="RYC31023.1"/>
    </source>
</evidence>
<dbReference type="AlphaFoldDB" id="A0A4Q2U3F1"/>
<dbReference type="Proteomes" id="UP000290759">
    <property type="component" value="Unassembled WGS sequence"/>
</dbReference>
<keyword evidence="4" id="KW-1185">Reference proteome</keyword>
<reference evidence="3 4" key="2">
    <citation type="submission" date="2019-02" db="EMBL/GenBank/DDBJ databases">
        <title>'Lichenibacterium ramalinii' gen. nov. sp. nov., 'Lichenibacterium minor' gen. nov. sp. nov.</title>
        <authorList>
            <person name="Pankratov T."/>
        </authorList>
    </citation>
    <scope>NUCLEOTIDE SEQUENCE [LARGE SCALE GENOMIC DNA]</scope>
    <source>
        <strain evidence="3 4">RmlP026</strain>
    </source>
</reference>
<dbReference type="Gene3D" id="2.60.120.10">
    <property type="entry name" value="Jelly Rolls"/>
    <property type="match status" value="1"/>
</dbReference>
<reference evidence="3 4" key="1">
    <citation type="submission" date="2018-12" db="EMBL/GenBank/DDBJ databases">
        <authorList>
            <person name="Grouzdev D.S."/>
            <person name="Krutkina M.S."/>
        </authorList>
    </citation>
    <scope>NUCLEOTIDE SEQUENCE [LARGE SCALE GENOMIC DNA]</scope>
    <source>
        <strain evidence="3 4">RmlP026</strain>
    </source>
</reference>
<evidence type="ECO:0000256" key="1">
    <source>
        <dbReference type="SAM" id="MobiDB-lite"/>
    </source>
</evidence>
<feature type="region of interest" description="Disordered" evidence="1">
    <location>
        <begin position="1"/>
        <end position="23"/>
    </location>
</feature>
<dbReference type="InterPro" id="IPR011051">
    <property type="entry name" value="RmlC_Cupin_sf"/>
</dbReference>
<dbReference type="OrthoDB" id="882143at2"/>
<dbReference type="InterPro" id="IPR013096">
    <property type="entry name" value="Cupin_2"/>
</dbReference>
<dbReference type="Pfam" id="PF07883">
    <property type="entry name" value="Cupin_2"/>
    <property type="match status" value="1"/>
</dbReference>
<name>A0A4Q2U3F1_9HYPH</name>
<accession>A0A4Q2U3F1</accession>
<dbReference type="EMBL" id="QYBB01000018">
    <property type="protein sequence ID" value="RYC31023.1"/>
    <property type="molecule type" value="Genomic_DNA"/>
</dbReference>